<evidence type="ECO:0000313" key="2">
    <source>
        <dbReference type="Proteomes" id="UP000678393"/>
    </source>
</evidence>
<dbReference type="AlphaFoldDB" id="A0A8S3YJF9"/>
<organism evidence="1 2">
    <name type="scientific">Candidula unifasciata</name>
    <dbReference type="NCBI Taxonomy" id="100452"/>
    <lineage>
        <taxon>Eukaryota</taxon>
        <taxon>Metazoa</taxon>
        <taxon>Spiralia</taxon>
        <taxon>Lophotrochozoa</taxon>
        <taxon>Mollusca</taxon>
        <taxon>Gastropoda</taxon>
        <taxon>Heterobranchia</taxon>
        <taxon>Euthyneura</taxon>
        <taxon>Panpulmonata</taxon>
        <taxon>Eupulmonata</taxon>
        <taxon>Stylommatophora</taxon>
        <taxon>Helicina</taxon>
        <taxon>Helicoidea</taxon>
        <taxon>Geomitridae</taxon>
        <taxon>Candidula</taxon>
    </lineage>
</organism>
<name>A0A8S3YJF9_9EUPU</name>
<proteinExistence type="predicted"/>
<dbReference type="OrthoDB" id="6082019at2759"/>
<sequence length="501" mass="54599">MNRQDTHLAYLLNISGSLDQGTWSFSGTFRMFVVAEITSGSLIRSVMTITILETTQATSTKTVESNYFIMPMADVSVEARSSLTQPILGLFTAQIQIDSSRDLNDCGINLQSCKSNSHVCPHRTHASPKIVYSYYTGLSPKNTVKSQSFVNQIDISLPTQSGDKWPVLIGVSFSGNLIWVGEISVNISAPKVSRPDLVVDLLQVQQCAYDGNTTAVLEVLVKHSVNSTGTAYNVTVNVYLPAYMAMRKNDFTVPLENTITVRQESTIIVTEIGRLTFSDPFTLEVTLDVDLSSQQILAAGSRVVTAEAIWGDRWGNLTDLLSDAVYLSVNVSKTCSKRLSWTSSRKCPCPHDASLSNCGCCVAGACPCGTARPRACAPCQEMWRCVPYKTGFEELLYLPKSAVTDQIRCDAFHMRRGSATGVSCHKILSSSPPMYLELSPRVAVVTGVDPSTGFLYGISNNGLAYMVSEDRGTSWTSIMDNVYANVTSNPAFIPANVTQVR</sequence>
<comment type="caution">
    <text evidence="1">The sequence shown here is derived from an EMBL/GenBank/DDBJ whole genome shotgun (WGS) entry which is preliminary data.</text>
</comment>
<reference evidence="1" key="1">
    <citation type="submission" date="2021-04" db="EMBL/GenBank/DDBJ databases">
        <authorList>
            <consortium name="Molecular Ecology Group"/>
        </authorList>
    </citation>
    <scope>NUCLEOTIDE SEQUENCE</scope>
</reference>
<keyword evidence="2" id="KW-1185">Reference proteome</keyword>
<dbReference type="Proteomes" id="UP000678393">
    <property type="component" value="Unassembled WGS sequence"/>
</dbReference>
<protein>
    <submittedName>
        <fullName evidence="1">Uncharacterized protein</fullName>
    </submittedName>
</protein>
<gene>
    <name evidence="1" type="ORF">CUNI_LOCUS2452</name>
</gene>
<evidence type="ECO:0000313" key="1">
    <source>
        <dbReference type="EMBL" id="CAG5116894.1"/>
    </source>
</evidence>
<accession>A0A8S3YJF9</accession>
<dbReference type="EMBL" id="CAJHNH020000317">
    <property type="protein sequence ID" value="CAG5116894.1"/>
    <property type="molecule type" value="Genomic_DNA"/>
</dbReference>